<organism evidence="2 3">
    <name type="scientific">Agaricus bisporus var. burnettii</name>
    <dbReference type="NCBI Taxonomy" id="192524"/>
    <lineage>
        <taxon>Eukaryota</taxon>
        <taxon>Fungi</taxon>
        <taxon>Dikarya</taxon>
        <taxon>Basidiomycota</taxon>
        <taxon>Agaricomycotina</taxon>
        <taxon>Agaricomycetes</taxon>
        <taxon>Agaricomycetidae</taxon>
        <taxon>Agaricales</taxon>
        <taxon>Agaricineae</taxon>
        <taxon>Agaricaceae</taxon>
        <taxon>Agaricus</taxon>
    </lineage>
</organism>
<evidence type="ECO:0000313" key="2">
    <source>
        <dbReference type="EMBL" id="KAF7776548.1"/>
    </source>
</evidence>
<evidence type="ECO:0000313" key="3">
    <source>
        <dbReference type="Proteomes" id="UP000629468"/>
    </source>
</evidence>
<proteinExistence type="predicted"/>
<sequence>MNPDAKWKAQIFGPDNEEQRATSRGPRSMSPMIYGTRKRGRLPPAPTKPRASRSAPFPLRDATWSSFDQGGPSRMEEDTMRETREEGLPLPRIEDWGTAESDKTLTDIGSQVGEEVEEQREDVERRSSQTPPTKLDKGKAREASPQIEDGLVEDTMFELLGITDPERAAHIRKKAMEITDEAFKAAGMEANQTSKKYIEIFRRNIHRLAEIYGNLKDNKSPRGETPMERLGERYHEKWNNERPATSQGAVEQPATTLLPPIQMGIHQPQPQHPIQIKTEYATSIGTSMDTLGKAYKSLYEPPRENESARQYKTRLEAQERHRSISMTMNKPKLPIDLRRTKSPTRGTLPVVHFGPGQRNEKIEQENNSSTYEYDNHQRLLTSPARLLPIPPMIPKTYNPIKPTSEQSNGGRYSFIAPGPSSQQIPHESTLKNPNLDTIRPHKEKLTFETKPESNRQYSFKNYAPAEEYRTPRTQRGLSLARGMSVPMIGGIAEAIEQHEIQEKG</sequence>
<dbReference type="AlphaFoldDB" id="A0A8H7F496"/>
<dbReference type="EMBL" id="JABXXO010000006">
    <property type="protein sequence ID" value="KAF7776548.1"/>
    <property type="molecule type" value="Genomic_DNA"/>
</dbReference>
<comment type="caution">
    <text evidence="2">The sequence shown here is derived from an EMBL/GenBank/DDBJ whole genome shotgun (WGS) entry which is preliminary data.</text>
</comment>
<name>A0A8H7F496_AGABI</name>
<feature type="region of interest" description="Disordered" evidence="1">
    <location>
        <begin position="1"/>
        <end position="146"/>
    </location>
</feature>
<protein>
    <submittedName>
        <fullName evidence="2">Uncharacterized protein</fullName>
    </submittedName>
</protein>
<dbReference type="Proteomes" id="UP000629468">
    <property type="component" value="Unassembled WGS sequence"/>
</dbReference>
<accession>A0A8H7F496</accession>
<feature type="region of interest" description="Disordered" evidence="1">
    <location>
        <begin position="336"/>
        <end position="355"/>
    </location>
</feature>
<feature type="compositionally biased region" description="Basic and acidic residues" evidence="1">
    <location>
        <begin position="74"/>
        <end position="105"/>
    </location>
</feature>
<reference evidence="2 3" key="1">
    <citation type="journal article" name="Sci. Rep.">
        <title>Telomere-to-telomere assembled and centromere annotated genomes of the two main subspecies of the button mushroom Agaricus bisporus reveal especially polymorphic chromosome ends.</title>
        <authorList>
            <person name="Sonnenberg A.S.M."/>
            <person name="Sedaghat-Telgerd N."/>
            <person name="Lavrijssen B."/>
            <person name="Ohm R.A."/>
            <person name="Hendrickx P.M."/>
            <person name="Scholtmeijer K."/>
            <person name="Baars J.J.P."/>
            <person name="van Peer A."/>
        </authorList>
    </citation>
    <scope>NUCLEOTIDE SEQUENCE [LARGE SCALE GENOMIC DNA]</scope>
    <source>
        <strain evidence="2 3">H119_p4</strain>
    </source>
</reference>
<feature type="region of interest" description="Disordered" evidence="1">
    <location>
        <begin position="403"/>
        <end position="440"/>
    </location>
</feature>
<evidence type="ECO:0000256" key="1">
    <source>
        <dbReference type="SAM" id="MobiDB-lite"/>
    </source>
</evidence>
<gene>
    <name evidence="2" type="ORF">Agabi119p4_4941</name>
</gene>
<feature type="compositionally biased region" description="Polar residues" evidence="1">
    <location>
        <begin position="419"/>
        <end position="435"/>
    </location>
</feature>